<evidence type="ECO:0000313" key="4">
    <source>
        <dbReference type="Proteomes" id="UP000186351"/>
    </source>
</evidence>
<evidence type="ECO:0008006" key="5">
    <source>
        <dbReference type="Google" id="ProtNLM"/>
    </source>
</evidence>
<evidence type="ECO:0000313" key="3">
    <source>
        <dbReference type="EMBL" id="ANU63082.1"/>
    </source>
</evidence>
<keyword evidence="4" id="KW-1185">Reference proteome</keyword>
<dbReference type="AlphaFoldDB" id="A0A1B1S8F9"/>
<dbReference type="KEGG" id="pary:A4V02_04715"/>
<gene>
    <name evidence="3" type="ORF">A4V02_04715</name>
</gene>
<evidence type="ECO:0000256" key="1">
    <source>
        <dbReference type="SAM" id="MobiDB-lite"/>
    </source>
</evidence>
<organism evidence="3 4">
    <name type="scientific">Muribaculum intestinale</name>
    <dbReference type="NCBI Taxonomy" id="1796646"/>
    <lineage>
        <taxon>Bacteria</taxon>
        <taxon>Pseudomonadati</taxon>
        <taxon>Bacteroidota</taxon>
        <taxon>Bacteroidia</taxon>
        <taxon>Bacteroidales</taxon>
        <taxon>Muribaculaceae</taxon>
        <taxon>Muribaculum</taxon>
    </lineage>
</organism>
<evidence type="ECO:0000256" key="2">
    <source>
        <dbReference type="SAM" id="SignalP"/>
    </source>
</evidence>
<reference evidence="4" key="1">
    <citation type="submission" date="2016-04" db="EMBL/GenBank/DDBJ databases">
        <title>Complete Genome Sequences of Twelve Strains of a Stable Defined Moderately Diverse Mouse Microbiota 2 (sDMDMm2).</title>
        <authorList>
            <person name="Uchimura Y."/>
            <person name="Wyss M."/>
            <person name="Brugiroux S."/>
            <person name="Limenitakis J.P."/>
            <person name="Stecher B."/>
            <person name="McCoy K.D."/>
            <person name="Macpherson A.J."/>
        </authorList>
    </citation>
    <scope>NUCLEOTIDE SEQUENCE [LARGE SCALE GENOMIC DNA]</scope>
    <source>
        <strain evidence="4">YL27</strain>
    </source>
</reference>
<accession>A0A1B1S8F9</accession>
<keyword evidence="2" id="KW-0732">Signal</keyword>
<name>A0A1B1S8F9_9BACT</name>
<dbReference type="InterPro" id="IPR025631">
    <property type="entry name" value="Porin_10"/>
</dbReference>
<feature type="signal peptide" evidence="2">
    <location>
        <begin position="1"/>
        <end position="21"/>
    </location>
</feature>
<feature type="chain" id="PRO_5008529339" description="Porin" evidence="2">
    <location>
        <begin position="22"/>
        <end position="681"/>
    </location>
</feature>
<sequence>MNIKTSILFFMTLATGSGVYAQTPLRPDAPAHIPTHAPSGDVLPEQETTPAEEVTAEPYAWKILPPLGLREPSTIDTLYVNYAQRFVPSLVTDAYGTTGNFGAPGRTLLYFEREPMSDFFFTDALRYWKPSLAGMKFYNTRIPMTLLSYNNAGGKENAQDRLHGIFSGNVDAHGQVGAMIDYLYSKGCYDYQATKHLNWGFSGSYIGDRYEFQGFFNHWNMLNMENGGITDDLYITDPAQLQGGQASIQPKAIPTNLTGAFNRVSGAQLYLNNTYNVGFWKEEEVDDTTTVRTYVPVTRFVWTLDYQKGRHTFRDTQASDTEFWKNTYLYPDESNDRTNYWSLSNTLGVQLIEEFNKFAKFGLSAFVTHQIRNYKQTTDTIDRVVPLPDGLSPYPVGKVPGSHSENLLWVGGQLTKQRGSILTYDATARFGLIGPAVGDLEIDGRVNTRFPLFGDSVSITGYGRFRNVAAPYLMNHYVSNHFIWDNDFGKTRSLRLGGILNIPHTRTYINAGVENVQNLIYFGPDCLPVQAGGSVQVVSASLHQDFKFGPLVWQNRVTLQTSSDETVIPLPKLAVYSNLSLNFKVAGVLHVQLGVDCDYYTKYKSIDYQPATMTFYNQRTIDVGGYPLMNAFANMKLSKVRFYVMMSHVNQGMMGDNYFSLPHYPINPRRFQMGLSVDFPN</sequence>
<dbReference type="STRING" id="1796646.A4V02_04715"/>
<proteinExistence type="predicted"/>
<dbReference type="Pfam" id="PF14121">
    <property type="entry name" value="Porin_10"/>
    <property type="match status" value="1"/>
</dbReference>
<accession>A0A1Z2XK65</accession>
<dbReference type="OrthoDB" id="1489309at2"/>
<feature type="region of interest" description="Disordered" evidence="1">
    <location>
        <begin position="26"/>
        <end position="51"/>
    </location>
</feature>
<protein>
    <recommendedName>
        <fullName evidence="5">Porin</fullName>
    </recommendedName>
</protein>
<dbReference type="Proteomes" id="UP000186351">
    <property type="component" value="Chromosome"/>
</dbReference>
<dbReference type="EMBL" id="CP015402">
    <property type="protein sequence ID" value="ANU63082.1"/>
    <property type="molecule type" value="Genomic_DNA"/>
</dbReference>